<dbReference type="InterPro" id="IPR058533">
    <property type="entry name" value="Cation_efflux_TM"/>
</dbReference>
<comment type="similarity">
    <text evidence="2">Belongs to the cation diffusion facilitator (CDF) transporter (TC 2.A.4) family.</text>
</comment>
<dbReference type="AlphaFoldDB" id="A0A2N6UHA0"/>
<feature type="transmembrane region" description="Helical" evidence="7">
    <location>
        <begin position="88"/>
        <end position="106"/>
    </location>
</feature>
<evidence type="ECO:0000256" key="7">
    <source>
        <dbReference type="SAM" id="Phobius"/>
    </source>
</evidence>
<dbReference type="Gene3D" id="1.20.1510.10">
    <property type="entry name" value="Cation efflux protein transmembrane domain"/>
    <property type="match status" value="1"/>
</dbReference>
<dbReference type="SUPFAM" id="SSF161111">
    <property type="entry name" value="Cation efflux protein transmembrane domain-like"/>
    <property type="match status" value="1"/>
</dbReference>
<dbReference type="InterPro" id="IPR050291">
    <property type="entry name" value="CDF_Transporter"/>
</dbReference>
<keyword evidence="3" id="KW-0813">Transport</keyword>
<dbReference type="PANTHER" id="PTHR43840">
    <property type="entry name" value="MITOCHONDRIAL METAL TRANSPORTER 1-RELATED"/>
    <property type="match status" value="1"/>
</dbReference>
<evidence type="ECO:0000256" key="2">
    <source>
        <dbReference type="ARBA" id="ARBA00008114"/>
    </source>
</evidence>
<sequence length="377" mass="42164">MSNNNFEVLNESEIRGKIIVRTSIIGIITNVLLAVFKAILGVFVNSIALTLDAVNNLSDALSSLVTIIGEKFASKAPDRKHPMGYGRIEYISSMVIAALVLYAGITSLVECVKKIINPSPATYTKLSIFVIGLAVVVKFFLGNYVKRQGKKVNSGALIASGSDSLFDSILSLSVFLSAIVFMVFGLSLESYVGLVISVFMIKAGIEMILSTIDDLIGHRSDPEMVKKIEDLVKEEDPVIGVYDLALFNYGPNKYYCSLHIELPDHMDVDEVDKLTRKLQYKIYKKTGIILIALGVYSYNTRDKEAGEIRRTIERKIMNHDWALQVHGFYIDKNNKSIRFDVILSFDVERDEALKVIEEEISKLYPDYKIQIVPDIDL</sequence>
<dbReference type="GeneID" id="84579124"/>
<evidence type="ECO:0000313" key="10">
    <source>
        <dbReference type="EMBL" id="PMC80907.1"/>
    </source>
</evidence>
<dbReference type="Pfam" id="PF01545">
    <property type="entry name" value="Cation_efflux"/>
    <property type="match status" value="1"/>
</dbReference>
<dbReference type="NCBIfam" id="TIGR01297">
    <property type="entry name" value="CDF"/>
    <property type="match status" value="1"/>
</dbReference>
<evidence type="ECO:0000256" key="1">
    <source>
        <dbReference type="ARBA" id="ARBA00004141"/>
    </source>
</evidence>
<dbReference type="RefSeq" id="WP_102198412.1">
    <property type="nucleotide sequence ID" value="NZ_PNHP01000006.1"/>
</dbReference>
<feature type="transmembrane region" description="Helical" evidence="7">
    <location>
        <begin position="18"/>
        <end position="40"/>
    </location>
</feature>
<dbReference type="InterPro" id="IPR002524">
    <property type="entry name" value="Cation_efflux"/>
</dbReference>
<accession>A0A2N6UHA0</accession>
<evidence type="ECO:0000256" key="5">
    <source>
        <dbReference type="ARBA" id="ARBA00022989"/>
    </source>
</evidence>
<gene>
    <name evidence="10" type="ORF">CJ192_08000</name>
</gene>
<keyword evidence="5 7" id="KW-1133">Transmembrane helix</keyword>
<dbReference type="InterPro" id="IPR036837">
    <property type="entry name" value="Cation_efflux_CTD_sf"/>
</dbReference>
<evidence type="ECO:0000256" key="4">
    <source>
        <dbReference type="ARBA" id="ARBA00022692"/>
    </source>
</evidence>
<evidence type="ECO:0000313" key="11">
    <source>
        <dbReference type="Proteomes" id="UP000235658"/>
    </source>
</evidence>
<dbReference type="InterPro" id="IPR027470">
    <property type="entry name" value="Cation_efflux_CTD"/>
</dbReference>
<name>A0A2N6UHA0_9FIRM</name>
<dbReference type="Pfam" id="PF16916">
    <property type="entry name" value="ZT_dimer"/>
    <property type="match status" value="1"/>
</dbReference>
<comment type="subcellular location">
    <subcellularLocation>
        <location evidence="1">Membrane</location>
        <topology evidence="1">Multi-pass membrane protein</topology>
    </subcellularLocation>
</comment>
<dbReference type="Proteomes" id="UP000235658">
    <property type="component" value="Unassembled WGS sequence"/>
</dbReference>
<dbReference type="SUPFAM" id="SSF160240">
    <property type="entry name" value="Cation efflux protein cytoplasmic domain-like"/>
    <property type="match status" value="1"/>
</dbReference>
<protein>
    <submittedName>
        <fullName evidence="10">Cation transporter</fullName>
    </submittedName>
</protein>
<dbReference type="Gene3D" id="3.30.70.1350">
    <property type="entry name" value="Cation efflux protein, cytoplasmic domain"/>
    <property type="match status" value="1"/>
</dbReference>
<dbReference type="InterPro" id="IPR027469">
    <property type="entry name" value="Cation_efflux_TMD_sf"/>
</dbReference>
<keyword evidence="4 7" id="KW-0812">Transmembrane</keyword>
<feature type="domain" description="Cation efflux protein transmembrane" evidence="8">
    <location>
        <begin position="24"/>
        <end position="216"/>
    </location>
</feature>
<dbReference type="GO" id="GO:0016020">
    <property type="term" value="C:membrane"/>
    <property type="evidence" value="ECO:0007669"/>
    <property type="project" value="UniProtKB-SubCell"/>
</dbReference>
<feature type="transmembrane region" description="Helical" evidence="7">
    <location>
        <begin position="126"/>
        <end position="145"/>
    </location>
</feature>
<proteinExistence type="inferred from homology"/>
<reference evidence="10 11" key="1">
    <citation type="submission" date="2017-09" db="EMBL/GenBank/DDBJ databases">
        <title>Bacterial strain isolated from the female urinary microbiota.</title>
        <authorList>
            <person name="Thomas-White K."/>
            <person name="Kumar N."/>
            <person name="Forster S."/>
            <person name="Putonti C."/>
            <person name="Lawley T."/>
            <person name="Wolfe A.J."/>
        </authorList>
    </citation>
    <scope>NUCLEOTIDE SEQUENCE [LARGE SCALE GENOMIC DNA]</scope>
    <source>
        <strain evidence="10 11">UMB0204</strain>
    </source>
</reference>
<organism evidence="10 11">
    <name type="scientific">Anaerococcus hydrogenalis</name>
    <dbReference type="NCBI Taxonomy" id="33029"/>
    <lineage>
        <taxon>Bacteria</taxon>
        <taxon>Bacillati</taxon>
        <taxon>Bacillota</taxon>
        <taxon>Tissierellia</taxon>
        <taxon>Tissierellales</taxon>
        <taxon>Peptoniphilaceae</taxon>
        <taxon>Anaerococcus</taxon>
    </lineage>
</organism>
<dbReference type="PANTHER" id="PTHR43840:SF50">
    <property type="entry name" value="MANGANESE EFFLUX SYSTEM PROTEIN MNES"/>
    <property type="match status" value="1"/>
</dbReference>
<feature type="domain" description="Cation efflux protein cytoplasmic" evidence="9">
    <location>
        <begin position="221"/>
        <end position="287"/>
    </location>
</feature>
<comment type="caution">
    <text evidence="10">The sequence shown here is derived from an EMBL/GenBank/DDBJ whole genome shotgun (WGS) entry which is preliminary data.</text>
</comment>
<evidence type="ECO:0000256" key="3">
    <source>
        <dbReference type="ARBA" id="ARBA00022448"/>
    </source>
</evidence>
<evidence type="ECO:0000259" key="8">
    <source>
        <dbReference type="Pfam" id="PF01545"/>
    </source>
</evidence>
<dbReference type="EMBL" id="PNHP01000006">
    <property type="protein sequence ID" value="PMC80907.1"/>
    <property type="molecule type" value="Genomic_DNA"/>
</dbReference>
<dbReference type="FunFam" id="1.20.1510.10:FF:000006">
    <property type="entry name" value="Divalent cation efflux transporter"/>
    <property type="match status" value="1"/>
</dbReference>
<evidence type="ECO:0000259" key="9">
    <source>
        <dbReference type="Pfam" id="PF16916"/>
    </source>
</evidence>
<feature type="transmembrane region" description="Helical" evidence="7">
    <location>
        <begin position="190"/>
        <end position="209"/>
    </location>
</feature>
<dbReference type="GO" id="GO:0008324">
    <property type="term" value="F:monoatomic cation transmembrane transporter activity"/>
    <property type="evidence" value="ECO:0007669"/>
    <property type="project" value="InterPro"/>
</dbReference>
<evidence type="ECO:0000256" key="6">
    <source>
        <dbReference type="ARBA" id="ARBA00023136"/>
    </source>
</evidence>
<keyword evidence="6 7" id="KW-0472">Membrane</keyword>